<dbReference type="PANTHER" id="PTHR22771">
    <property type="entry name" value="CULLIN AND GALACTOSE-BINDING DOMAIN-CONTAINING"/>
    <property type="match status" value="1"/>
</dbReference>
<dbReference type="AlphaFoldDB" id="A0A7L2P8J0"/>
<reference evidence="1 2" key="1">
    <citation type="submission" date="2019-09" db="EMBL/GenBank/DDBJ databases">
        <title>Bird 10,000 Genomes (B10K) Project - Family phase.</title>
        <authorList>
            <person name="Zhang G."/>
        </authorList>
    </citation>
    <scope>NUCLEOTIDE SEQUENCE [LARGE SCALE GENOMIC DNA]</scope>
    <source>
        <strain evidence="1">B10K-DU-002-42</strain>
        <tissue evidence="1">Muscle</tissue>
    </source>
</reference>
<dbReference type="PANTHER" id="PTHR22771:SF4">
    <property type="entry name" value="CULLIN 7-RELATED"/>
    <property type="match status" value="1"/>
</dbReference>
<evidence type="ECO:0000313" key="2">
    <source>
        <dbReference type="Proteomes" id="UP000535705"/>
    </source>
</evidence>
<dbReference type="SUPFAM" id="SSF48371">
    <property type="entry name" value="ARM repeat"/>
    <property type="match status" value="1"/>
</dbReference>
<proteinExistence type="predicted"/>
<dbReference type="EMBL" id="VWYP01025916">
    <property type="protein sequence ID" value="NXR80950.1"/>
    <property type="molecule type" value="Genomic_DNA"/>
</dbReference>
<comment type="caution">
    <text evidence="1">The sequence shown here is derived from an EMBL/GenBank/DDBJ whole genome shotgun (WGS) entry which is preliminary data.</text>
</comment>
<name>A0A7L2P8J0_PYCJO</name>
<dbReference type="InterPro" id="IPR045093">
    <property type="entry name" value="Cullin"/>
</dbReference>
<protein>
    <submittedName>
        <fullName evidence="1">CUL9 protein</fullName>
    </submittedName>
</protein>
<keyword evidence="2" id="KW-1185">Reference proteome</keyword>
<gene>
    <name evidence="1" type="primary">Cul9_2</name>
    <name evidence="1" type="ORF">PYCJOC_R07053</name>
</gene>
<sequence length="142" mass="15300">DEASLREMEADVGSLVRRARRQLAEAGAPVSSVLSTLTVLGAYAGIGSLAGAFRETGALELLLTLLCHQEKRIRRGAGQMLRALGAHDAESRAYVLLSLSQQDGLEQQLDFDSRCTLLELFAEITSSAEPCMSFEGIHLPQV</sequence>
<dbReference type="InterPro" id="IPR016024">
    <property type="entry name" value="ARM-type_fold"/>
</dbReference>
<feature type="non-terminal residue" evidence="1">
    <location>
        <position position="142"/>
    </location>
</feature>
<accession>A0A7L2P8J0</accession>
<feature type="non-terminal residue" evidence="1">
    <location>
        <position position="1"/>
    </location>
</feature>
<dbReference type="OrthoDB" id="9908599at2759"/>
<evidence type="ECO:0000313" key="1">
    <source>
        <dbReference type="EMBL" id="NXR80950.1"/>
    </source>
</evidence>
<organism evidence="1 2">
    <name type="scientific">Pycnonotus jocosus</name>
    <name type="common">Red-whiskered bulbul</name>
    <name type="synonym">Lanius jocosus</name>
    <dbReference type="NCBI Taxonomy" id="182897"/>
    <lineage>
        <taxon>Eukaryota</taxon>
        <taxon>Metazoa</taxon>
        <taxon>Chordata</taxon>
        <taxon>Craniata</taxon>
        <taxon>Vertebrata</taxon>
        <taxon>Euteleostomi</taxon>
        <taxon>Archelosauria</taxon>
        <taxon>Archosauria</taxon>
        <taxon>Dinosauria</taxon>
        <taxon>Saurischia</taxon>
        <taxon>Theropoda</taxon>
        <taxon>Coelurosauria</taxon>
        <taxon>Aves</taxon>
        <taxon>Neognathae</taxon>
        <taxon>Neoaves</taxon>
        <taxon>Telluraves</taxon>
        <taxon>Australaves</taxon>
        <taxon>Passeriformes</taxon>
        <taxon>Sylvioidea</taxon>
        <taxon>Pycnonotidae</taxon>
        <taxon>Pycnonotus</taxon>
    </lineage>
</organism>
<dbReference type="Proteomes" id="UP000535705">
    <property type="component" value="Unassembled WGS sequence"/>
</dbReference>